<proteinExistence type="predicted"/>
<evidence type="ECO:0000313" key="1">
    <source>
        <dbReference type="EMBL" id="GAA0966010.1"/>
    </source>
</evidence>
<gene>
    <name evidence="1" type="ORF">GCM10009550_67430</name>
</gene>
<name>A0ABN1RW79_9ACTN</name>
<evidence type="ECO:0000313" key="2">
    <source>
        <dbReference type="Proteomes" id="UP001500665"/>
    </source>
</evidence>
<protein>
    <submittedName>
        <fullName evidence="1">Uncharacterized protein</fullName>
    </submittedName>
</protein>
<dbReference type="EMBL" id="BAAAHH010000041">
    <property type="protein sequence ID" value="GAA0966010.1"/>
    <property type="molecule type" value="Genomic_DNA"/>
</dbReference>
<organism evidence="1 2">
    <name type="scientific">Actinocorallia libanotica</name>
    <dbReference type="NCBI Taxonomy" id="46162"/>
    <lineage>
        <taxon>Bacteria</taxon>
        <taxon>Bacillati</taxon>
        <taxon>Actinomycetota</taxon>
        <taxon>Actinomycetes</taxon>
        <taxon>Streptosporangiales</taxon>
        <taxon>Thermomonosporaceae</taxon>
        <taxon>Actinocorallia</taxon>
    </lineage>
</organism>
<dbReference type="RefSeq" id="WP_344245836.1">
    <property type="nucleotide sequence ID" value="NZ_BAAAHH010000041.1"/>
</dbReference>
<sequence length="121" mass="13949">MRISPERQRSRIRERLETIHARSEKSTPWRGTVRFLLRLVNRDGIVPVRARLTREDLLFLAEAREDVAALSEMALRVLCLHRPRQGGGLTSDPDAPLRRCHTCMVSWPCATYRALSESLRS</sequence>
<dbReference type="Proteomes" id="UP001500665">
    <property type="component" value="Unassembled WGS sequence"/>
</dbReference>
<accession>A0ABN1RW79</accession>
<comment type="caution">
    <text evidence="1">The sequence shown here is derived from an EMBL/GenBank/DDBJ whole genome shotgun (WGS) entry which is preliminary data.</text>
</comment>
<reference evidence="1 2" key="1">
    <citation type="journal article" date="2019" name="Int. J. Syst. Evol. Microbiol.">
        <title>The Global Catalogue of Microorganisms (GCM) 10K type strain sequencing project: providing services to taxonomists for standard genome sequencing and annotation.</title>
        <authorList>
            <consortium name="The Broad Institute Genomics Platform"/>
            <consortium name="The Broad Institute Genome Sequencing Center for Infectious Disease"/>
            <person name="Wu L."/>
            <person name="Ma J."/>
        </authorList>
    </citation>
    <scope>NUCLEOTIDE SEQUENCE [LARGE SCALE GENOMIC DNA]</scope>
    <source>
        <strain evidence="1 2">JCM 10696</strain>
    </source>
</reference>
<keyword evidence="2" id="KW-1185">Reference proteome</keyword>